<feature type="domain" description="C2H2-type" evidence="11">
    <location>
        <begin position="154"/>
        <end position="184"/>
    </location>
</feature>
<feature type="domain" description="C2H2-type" evidence="11">
    <location>
        <begin position="371"/>
        <end position="396"/>
    </location>
</feature>
<dbReference type="SUPFAM" id="SSF57667">
    <property type="entry name" value="beta-beta-alpha zinc fingers"/>
    <property type="match status" value="4"/>
</dbReference>
<evidence type="ECO:0000256" key="10">
    <source>
        <dbReference type="SAM" id="MobiDB-lite"/>
    </source>
</evidence>
<keyword evidence="3" id="KW-0677">Repeat</keyword>
<keyword evidence="7" id="KW-0804">Transcription</keyword>
<evidence type="ECO:0000256" key="2">
    <source>
        <dbReference type="ARBA" id="ARBA00022723"/>
    </source>
</evidence>
<dbReference type="PANTHER" id="PTHR46179:SF13">
    <property type="entry name" value="C2H2-TYPE DOMAIN-CONTAINING PROTEIN"/>
    <property type="match status" value="1"/>
</dbReference>
<dbReference type="FunFam" id="3.30.160.60:FF:000446">
    <property type="entry name" value="Zinc finger protein"/>
    <property type="match status" value="1"/>
</dbReference>
<dbReference type="Pfam" id="PF13894">
    <property type="entry name" value="zf-C2H2_4"/>
    <property type="match status" value="1"/>
</dbReference>
<dbReference type="GO" id="GO:0000978">
    <property type="term" value="F:RNA polymerase II cis-regulatory region sequence-specific DNA binding"/>
    <property type="evidence" value="ECO:0007669"/>
    <property type="project" value="UniProtKB-ARBA"/>
</dbReference>
<name>A0A167DS55_9ASCO</name>
<protein>
    <submittedName>
        <fullName evidence="12">Pzf1p</fullName>
    </submittedName>
</protein>
<feature type="domain" description="C2H2-type" evidence="11">
    <location>
        <begin position="98"/>
        <end position="127"/>
    </location>
</feature>
<dbReference type="GeneID" id="30033318"/>
<accession>A0A167DS55</accession>
<proteinExistence type="predicted"/>
<feature type="compositionally biased region" description="Low complexity" evidence="10">
    <location>
        <begin position="325"/>
        <end position="344"/>
    </location>
</feature>
<gene>
    <name evidence="12" type="primary">PZF1</name>
    <name evidence="12" type="ORF">AWJ20_1508</name>
</gene>
<dbReference type="PANTHER" id="PTHR46179">
    <property type="entry name" value="ZINC FINGER PROTEIN"/>
    <property type="match status" value="1"/>
</dbReference>
<evidence type="ECO:0000256" key="5">
    <source>
        <dbReference type="ARBA" id="ARBA00022833"/>
    </source>
</evidence>
<keyword evidence="5" id="KW-0862">Zinc</keyword>
<dbReference type="PROSITE" id="PS00028">
    <property type="entry name" value="ZINC_FINGER_C2H2_1"/>
    <property type="match status" value="7"/>
</dbReference>
<dbReference type="GO" id="GO:0000981">
    <property type="term" value="F:DNA-binding transcription factor activity, RNA polymerase II-specific"/>
    <property type="evidence" value="ECO:0007669"/>
    <property type="project" value="UniProtKB-ARBA"/>
</dbReference>
<sequence>MITVDNGIVFASANLTSGNQNPAVGLAQQRLSPAASPKPTLPKVFFPTKGEEAPPPAKAPTKPRLKRYLCTIEGCGKAYSRPCLLDQHLRSHSDERPYKCTVEGCSKAFLRDSHLKVHLLSHTDDKPRHCSVCGKGFNTNQHLNRHEKTHYATHICSYEDCGQSFYRHSQLRRHISAVHTLIKNFKCTHEGCSKEFNQQGRLNLHISKNHSPFPRYHCGHDGCEEKLSTWSALQAHIKTNHKKVPCQLCGKLCSGPAAIEQHMKVHAMDDQNALLDGYVIQIWECAEDQCLANMGPTYQTREELVSHYQNIHGFVPESLLHVDSTAATTPASTSVSTSHTPSVSGDSPEIELPDFSILSRLTGADYEKRPIPCEVPGCNYRFSRQYDLKRHLSSIHGHYDDGKQQMRHDTHVVHDEHSASILHVNSLVEAVMGPDFMGSLTNPDHPDHHHHRHQLAQIEPLGPPSTIDPSLR</sequence>
<dbReference type="AlphaFoldDB" id="A0A167DS55"/>
<evidence type="ECO:0000256" key="8">
    <source>
        <dbReference type="ARBA" id="ARBA00023242"/>
    </source>
</evidence>
<dbReference type="Proteomes" id="UP000189580">
    <property type="component" value="Chromosome a"/>
</dbReference>
<dbReference type="InterPro" id="IPR013087">
    <property type="entry name" value="Znf_C2H2_type"/>
</dbReference>
<evidence type="ECO:0000256" key="9">
    <source>
        <dbReference type="PROSITE-ProRule" id="PRU00042"/>
    </source>
</evidence>
<feature type="region of interest" description="Disordered" evidence="10">
    <location>
        <begin position="437"/>
        <end position="472"/>
    </location>
</feature>
<evidence type="ECO:0000256" key="7">
    <source>
        <dbReference type="ARBA" id="ARBA00023163"/>
    </source>
</evidence>
<keyword evidence="2" id="KW-0479">Metal-binding</keyword>
<feature type="domain" description="C2H2-type" evidence="11">
    <location>
        <begin position="244"/>
        <end position="271"/>
    </location>
</feature>
<dbReference type="GO" id="GO:0005634">
    <property type="term" value="C:nucleus"/>
    <property type="evidence" value="ECO:0007669"/>
    <property type="project" value="UniProtKB-SubCell"/>
</dbReference>
<dbReference type="Pfam" id="PF00096">
    <property type="entry name" value="zf-C2H2"/>
    <property type="match status" value="3"/>
</dbReference>
<evidence type="ECO:0000256" key="4">
    <source>
        <dbReference type="ARBA" id="ARBA00022771"/>
    </source>
</evidence>
<dbReference type="FunFam" id="3.30.160.60:FF:000125">
    <property type="entry name" value="Putative zinc finger protein 143"/>
    <property type="match status" value="1"/>
</dbReference>
<dbReference type="SMART" id="SM00355">
    <property type="entry name" value="ZnF_C2H2"/>
    <property type="match status" value="9"/>
</dbReference>
<evidence type="ECO:0000313" key="13">
    <source>
        <dbReference type="Proteomes" id="UP000189580"/>
    </source>
</evidence>
<keyword evidence="8" id="KW-0539">Nucleus</keyword>
<keyword evidence="4 9" id="KW-0863">Zinc-finger</keyword>
<keyword evidence="6" id="KW-0805">Transcription regulation</keyword>
<organism evidence="12 13">
    <name type="scientific">Sugiyamaella lignohabitans</name>
    <dbReference type="NCBI Taxonomy" id="796027"/>
    <lineage>
        <taxon>Eukaryota</taxon>
        <taxon>Fungi</taxon>
        <taxon>Dikarya</taxon>
        <taxon>Ascomycota</taxon>
        <taxon>Saccharomycotina</taxon>
        <taxon>Dipodascomycetes</taxon>
        <taxon>Dipodascales</taxon>
        <taxon>Trichomonascaceae</taxon>
        <taxon>Sugiyamaella</taxon>
    </lineage>
</organism>
<reference evidence="12 13" key="1">
    <citation type="submission" date="2016-02" db="EMBL/GenBank/DDBJ databases">
        <title>Complete genome sequence and transcriptome regulation of the pentose utilising yeast Sugiyamaella lignohabitans.</title>
        <authorList>
            <person name="Bellasio M."/>
            <person name="Peymann A."/>
            <person name="Valli M."/>
            <person name="Sipitzky M."/>
            <person name="Graf A."/>
            <person name="Sauer M."/>
            <person name="Marx H."/>
            <person name="Mattanovich D."/>
        </authorList>
    </citation>
    <scope>NUCLEOTIDE SEQUENCE [LARGE SCALE GENOMIC DNA]</scope>
    <source>
        <strain evidence="12 13">CBS 10342</strain>
    </source>
</reference>
<feature type="domain" description="C2H2-type" evidence="11">
    <location>
        <begin position="185"/>
        <end position="211"/>
    </location>
</feature>
<evidence type="ECO:0000313" key="12">
    <source>
        <dbReference type="EMBL" id="ANB13226.1"/>
    </source>
</evidence>
<feature type="domain" description="C2H2-type" evidence="11">
    <location>
        <begin position="128"/>
        <end position="155"/>
    </location>
</feature>
<keyword evidence="13" id="KW-1185">Reference proteome</keyword>
<dbReference type="PROSITE" id="PS50157">
    <property type="entry name" value="ZINC_FINGER_C2H2_2"/>
    <property type="match status" value="7"/>
</dbReference>
<feature type="domain" description="C2H2-type" evidence="11">
    <location>
        <begin position="68"/>
        <end position="97"/>
    </location>
</feature>
<dbReference type="Gene3D" id="3.30.160.60">
    <property type="entry name" value="Classic Zinc Finger"/>
    <property type="match status" value="7"/>
</dbReference>
<dbReference type="OrthoDB" id="4748970at2759"/>
<dbReference type="InterPro" id="IPR036236">
    <property type="entry name" value="Znf_C2H2_sf"/>
</dbReference>
<dbReference type="GO" id="GO:0008270">
    <property type="term" value="F:zinc ion binding"/>
    <property type="evidence" value="ECO:0007669"/>
    <property type="project" value="UniProtKB-KW"/>
</dbReference>
<evidence type="ECO:0000256" key="6">
    <source>
        <dbReference type="ARBA" id="ARBA00023015"/>
    </source>
</evidence>
<dbReference type="RefSeq" id="XP_018735703.1">
    <property type="nucleotide sequence ID" value="XM_018878395.1"/>
</dbReference>
<comment type="subcellular location">
    <subcellularLocation>
        <location evidence="1">Nucleus</location>
    </subcellularLocation>
</comment>
<dbReference type="EMBL" id="CP014501">
    <property type="protein sequence ID" value="ANB13226.1"/>
    <property type="molecule type" value="Genomic_DNA"/>
</dbReference>
<evidence type="ECO:0000256" key="3">
    <source>
        <dbReference type="ARBA" id="ARBA00022737"/>
    </source>
</evidence>
<evidence type="ECO:0000256" key="1">
    <source>
        <dbReference type="ARBA" id="ARBA00004123"/>
    </source>
</evidence>
<evidence type="ECO:0000259" key="11">
    <source>
        <dbReference type="PROSITE" id="PS50157"/>
    </source>
</evidence>
<dbReference type="KEGG" id="slb:AWJ20_1508"/>
<feature type="region of interest" description="Disordered" evidence="10">
    <location>
        <begin position="325"/>
        <end position="349"/>
    </location>
</feature>
<dbReference type="InterPro" id="IPR051061">
    <property type="entry name" value="Zinc_finger_trans_reg"/>
</dbReference>